<comment type="catalytic activity">
    <reaction evidence="7">
        <text>a peptidoglycan chain = a peptidoglycan chain with N-acetyl-1,6-anhydromuramyl-[peptide] at the reducing end + a peptidoglycan chain with N-acetylglucosamine at the non-reducing end.</text>
        <dbReference type="EC" id="4.2.2.29"/>
    </reaction>
</comment>
<comment type="function">
    <text evidence="7">Functions as a peptidoglycan terminase that cleaves nascent peptidoglycan strands endolytically to terminate their elongation.</text>
</comment>
<evidence type="ECO:0000313" key="8">
    <source>
        <dbReference type="EMBL" id="APG58965.1"/>
    </source>
</evidence>
<evidence type="ECO:0000256" key="7">
    <source>
        <dbReference type="HAMAP-Rule" id="MF_02065"/>
    </source>
</evidence>
<feature type="transmembrane region" description="Helical" evidence="7">
    <location>
        <begin position="7"/>
        <end position="26"/>
    </location>
</feature>
<dbReference type="HAMAP" id="MF_02065">
    <property type="entry name" value="MltG"/>
    <property type="match status" value="1"/>
</dbReference>
<evidence type="ECO:0000256" key="6">
    <source>
        <dbReference type="ARBA" id="ARBA00023316"/>
    </source>
</evidence>
<dbReference type="EC" id="4.2.2.29" evidence="7"/>
<keyword evidence="1 7" id="KW-1003">Cell membrane</keyword>
<keyword evidence="2 7" id="KW-0812">Transmembrane</keyword>
<dbReference type="InterPro" id="IPR003770">
    <property type="entry name" value="MLTG-like"/>
</dbReference>
<proteinExistence type="inferred from homology"/>
<sequence>MYIKKIIVAIAVLGLIALGFFSYYVYENIFSSNTQFEKNQEVVYIPTGADFKQVSDSLSPLLKDMWSFKIVAEKKGYVNNVRPGRYLLKKGMNNNELVNALRVGNKPVKVIFNNQERLENLAGRIAEQIEADSLALLKSFKDPAFLSEHKFEERNALGMYIPNQYEFYWNTSAEEFRRRMLKEYNRFWNEDRLKKADKIGLKPSEVMSIAAIVQKETAKVDERPKVAGVYMNRLKNGWKLEADPTVIYAIKEKTGNFDTIIKRVLYKDLELDSPYNTYKYKQIPPGPISMPDISSIDAVLNYEDHNYFYFVADVENFGYHKFAKSLAQHNRNKREYVRWINRQGIKR</sequence>
<dbReference type="CDD" id="cd08010">
    <property type="entry name" value="MltG_like"/>
    <property type="match status" value="1"/>
</dbReference>
<dbReference type="GO" id="GO:0005886">
    <property type="term" value="C:plasma membrane"/>
    <property type="evidence" value="ECO:0007669"/>
    <property type="project" value="UniProtKB-SubCell"/>
</dbReference>
<dbReference type="PANTHER" id="PTHR30518:SF2">
    <property type="entry name" value="ENDOLYTIC MUREIN TRANSGLYCOSYLASE"/>
    <property type="match status" value="1"/>
</dbReference>
<evidence type="ECO:0000313" key="9">
    <source>
        <dbReference type="Proteomes" id="UP000182510"/>
    </source>
</evidence>
<keyword evidence="4 7" id="KW-0472">Membrane</keyword>
<gene>
    <name evidence="7" type="primary">mltG</name>
    <name evidence="8" type="ORF">LPB144_00465</name>
</gene>
<organism evidence="8 9">
    <name type="scientific">Christiangramia salexigens</name>
    <dbReference type="NCBI Taxonomy" id="1913577"/>
    <lineage>
        <taxon>Bacteria</taxon>
        <taxon>Pseudomonadati</taxon>
        <taxon>Bacteroidota</taxon>
        <taxon>Flavobacteriia</taxon>
        <taxon>Flavobacteriales</taxon>
        <taxon>Flavobacteriaceae</taxon>
        <taxon>Christiangramia</taxon>
    </lineage>
</organism>
<dbReference type="RefSeq" id="WP_072551620.1">
    <property type="nucleotide sequence ID" value="NZ_CP018153.1"/>
</dbReference>
<evidence type="ECO:0000256" key="5">
    <source>
        <dbReference type="ARBA" id="ARBA00023239"/>
    </source>
</evidence>
<evidence type="ECO:0000256" key="3">
    <source>
        <dbReference type="ARBA" id="ARBA00022989"/>
    </source>
</evidence>
<dbReference type="Gene3D" id="3.30.160.60">
    <property type="entry name" value="Classic Zinc Finger"/>
    <property type="match status" value="1"/>
</dbReference>
<dbReference type="PANTHER" id="PTHR30518">
    <property type="entry name" value="ENDOLYTIC MUREIN TRANSGLYCOSYLASE"/>
    <property type="match status" value="1"/>
</dbReference>
<dbReference type="Gene3D" id="3.30.1490.480">
    <property type="entry name" value="Endolytic murein transglycosylase"/>
    <property type="match status" value="1"/>
</dbReference>
<feature type="site" description="Important for catalytic activity" evidence="7">
    <location>
        <position position="216"/>
    </location>
</feature>
<dbReference type="STRING" id="1913577.LPB144_00465"/>
<dbReference type="GO" id="GO:0071555">
    <property type="term" value="P:cell wall organization"/>
    <property type="evidence" value="ECO:0007669"/>
    <property type="project" value="UniProtKB-KW"/>
</dbReference>
<comment type="similarity">
    <text evidence="7">Belongs to the transglycosylase MltG family.</text>
</comment>
<evidence type="ECO:0000256" key="2">
    <source>
        <dbReference type="ARBA" id="ARBA00022692"/>
    </source>
</evidence>
<evidence type="ECO:0000256" key="1">
    <source>
        <dbReference type="ARBA" id="ARBA00022475"/>
    </source>
</evidence>
<dbReference type="OrthoDB" id="9814591at2"/>
<dbReference type="Proteomes" id="UP000182510">
    <property type="component" value="Chromosome"/>
</dbReference>
<dbReference type="KEGG" id="grl:LPB144_00465"/>
<dbReference type="EMBL" id="CP018153">
    <property type="protein sequence ID" value="APG58965.1"/>
    <property type="molecule type" value="Genomic_DNA"/>
</dbReference>
<dbReference type="AlphaFoldDB" id="A0A1L3J1G3"/>
<keyword evidence="3 7" id="KW-1133">Transmembrane helix</keyword>
<dbReference type="GO" id="GO:0009252">
    <property type="term" value="P:peptidoglycan biosynthetic process"/>
    <property type="evidence" value="ECO:0007669"/>
    <property type="project" value="UniProtKB-UniRule"/>
</dbReference>
<keyword evidence="9" id="KW-1185">Reference proteome</keyword>
<dbReference type="Pfam" id="PF02618">
    <property type="entry name" value="YceG"/>
    <property type="match status" value="1"/>
</dbReference>
<keyword evidence="5 7" id="KW-0456">Lyase</keyword>
<keyword evidence="6 7" id="KW-0961">Cell wall biogenesis/degradation</keyword>
<dbReference type="NCBIfam" id="TIGR00247">
    <property type="entry name" value="endolytic transglycosylase MltG"/>
    <property type="match status" value="1"/>
</dbReference>
<reference evidence="8 9" key="1">
    <citation type="submission" date="2016-11" db="EMBL/GenBank/DDBJ databases">
        <title>Gramella sp. LPB0144 isolated from marine environment.</title>
        <authorList>
            <person name="Kim E."/>
            <person name="Yi H."/>
        </authorList>
    </citation>
    <scope>NUCLEOTIDE SEQUENCE [LARGE SCALE GENOMIC DNA]</scope>
    <source>
        <strain evidence="8 9">LPB0144</strain>
    </source>
</reference>
<evidence type="ECO:0000256" key="4">
    <source>
        <dbReference type="ARBA" id="ARBA00023136"/>
    </source>
</evidence>
<dbReference type="GO" id="GO:0008932">
    <property type="term" value="F:lytic endotransglycosylase activity"/>
    <property type="evidence" value="ECO:0007669"/>
    <property type="project" value="UniProtKB-UniRule"/>
</dbReference>
<comment type="subcellular location">
    <subcellularLocation>
        <location evidence="7">Cell membrane</location>
        <topology evidence="7">Single-pass membrane protein</topology>
    </subcellularLocation>
</comment>
<accession>A0A1L3J1G3</accession>
<protein>
    <recommendedName>
        <fullName evidence="7">Endolytic murein transglycosylase</fullName>
        <ecNumber evidence="7">4.2.2.29</ecNumber>
    </recommendedName>
    <alternativeName>
        <fullName evidence="7">Peptidoglycan lytic transglycosylase</fullName>
    </alternativeName>
    <alternativeName>
        <fullName evidence="7">Peptidoglycan polymerization terminase</fullName>
    </alternativeName>
</protein>
<name>A0A1L3J1G3_9FLAO</name>